<dbReference type="AlphaFoldDB" id="A0A151N6W7"/>
<sequence>MQAPAMDSTHIWKGLIIPILPGVLHLVCTSHPVDFQGSKFSCRQYLSYNKGYSLELNHSTANEEEFSAGCSFHAS</sequence>
<gene>
    <name evidence="2" type="ORF">Y1Q_0002403</name>
</gene>
<feature type="chain" id="PRO_5007585781" evidence="1">
    <location>
        <begin position="30"/>
        <end position="75"/>
    </location>
</feature>
<name>A0A151N6W7_ALLMI</name>
<dbReference type="EMBL" id="AKHW03003933">
    <property type="protein sequence ID" value="KYO32329.1"/>
    <property type="molecule type" value="Genomic_DNA"/>
</dbReference>
<feature type="signal peptide" evidence="1">
    <location>
        <begin position="1"/>
        <end position="29"/>
    </location>
</feature>
<reference evidence="2 3" key="1">
    <citation type="journal article" date="2012" name="Genome Biol.">
        <title>Sequencing three crocodilian genomes to illuminate the evolution of archosaurs and amniotes.</title>
        <authorList>
            <person name="St John J.A."/>
            <person name="Braun E.L."/>
            <person name="Isberg S.R."/>
            <person name="Miles L.G."/>
            <person name="Chong A.Y."/>
            <person name="Gongora J."/>
            <person name="Dalzell P."/>
            <person name="Moran C."/>
            <person name="Bed'hom B."/>
            <person name="Abzhanov A."/>
            <person name="Burgess S.C."/>
            <person name="Cooksey A.M."/>
            <person name="Castoe T.A."/>
            <person name="Crawford N.G."/>
            <person name="Densmore L.D."/>
            <person name="Drew J.C."/>
            <person name="Edwards S.V."/>
            <person name="Faircloth B.C."/>
            <person name="Fujita M.K."/>
            <person name="Greenwold M.J."/>
            <person name="Hoffmann F.G."/>
            <person name="Howard J.M."/>
            <person name="Iguchi T."/>
            <person name="Janes D.E."/>
            <person name="Khan S.Y."/>
            <person name="Kohno S."/>
            <person name="de Koning A.J."/>
            <person name="Lance S.L."/>
            <person name="McCarthy F.M."/>
            <person name="McCormack J.E."/>
            <person name="Merchant M.E."/>
            <person name="Peterson D.G."/>
            <person name="Pollock D.D."/>
            <person name="Pourmand N."/>
            <person name="Raney B.J."/>
            <person name="Roessler K.A."/>
            <person name="Sanford J.R."/>
            <person name="Sawyer R.H."/>
            <person name="Schmidt C.J."/>
            <person name="Triplett E.W."/>
            <person name="Tuberville T.D."/>
            <person name="Venegas-Anaya M."/>
            <person name="Howard J.T."/>
            <person name="Jarvis E.D."/>
            <person name="Guillette L.J.Jr."/>
            <person name="Glenn T.C."/>
            <person name="Green R.E."/>
            <person name="Ray D.A."/>
        </authorList>
    </citation>
    <scope>NUCLEOTIDE SEQUENCE [LARGE SCALE GENOMIC DNA]</scope>
    <source>
        <strain evidence="2">KSC_2009_1</strain>
    </source>
</reference>
<protein>
    <submittedName>
        <fullName evidence="2">Uncharacterized protein</fullName>
    </submittedName>
</protein>
<dbReference type="Proteomes" id="UP000050525">
    <property type="component" value="Unassembled WGS sequence"/>
</dbReference>
<comment type="caution">
    <text evidence="2">The sequence shown here is derived from an EMBL/GenBank/DDBJ whole genome shotgun (WGS) entry which is preliminary data.</text>
</comment>
<proteinExistence type="predicted"/>
<keyword evidence="1" id="KW-0732">Signal</keyword>
<accession>A0A151N6W7</accession>
<evidence type="ECO:0000313" key="2">
    <source>
        <dbReference type="EMBL" id="KYO32329.1"/>
    </source>
</evidence>
<evidence type="ECO:0000256" key="1">
    <source>
        <dbReference type="SAM" id="SignalP"/>
    </source>
</evidence>
<keyword evidence="3" id="KW-1185">Reference proteome</keyword>
<organism evidence="2 3">
    <name type="scientific">Alligator mississippiensis</name>
    <name type="common">American alligator</name>
    <dbReference type="NCBI Taxonomy" id="8496"/>
    <lineage>
        <taxon>Eukaryota</taxon>
        <taxon>Metazoa</taxon>
        <taxon>Chordata</taxon>
        <taxon>Craniata</taxon>
        <taxon>Vertebrata</taxon>
        <taxon>Euteleostomi</taxon>
        <taxon>Archelosauria</taxon>
        <taxon>Archosauria</taxon>
        <taxon>Crocodylia</taxon>
        <taxon>Alligatoridae</taxon>
        <taxon>Alligatorinae</taxon>
        <taxon>Alligator</taxon>
    </lineage>
</organism>
<evidence type="ECO:0000313" key="3">
    <source>
        <dbReference type="Proteomes" id="UP000050525"/>
    </source>
</evidence>